<sequence>MTEEQKEIIAEETDQELYDDNDYISQFDVIEEEHAYPDLNYCVDKIKSKDIKLQLFQAFTNVPEYFYKIPASSTGKYHPAYATGEGGLLRHTIAAARIACDLVDLEMYGLTDDEKDYIICALLLHDTFKSGVTHSKYTLHNHPMLSAQHVRANCSREFANNVCPLIESHMGQWNTCKWDKTVLPKPETKLQQIVHLCDYLASRKYLTFEFSK</sequence>
<dbReference type="Gene3D" id="1.10.3210.10">
    <property type="entry name" value="Hypothetical protein af1432"/>
    <property type="match status" value="1"/>
</dbReference>
<feature type="domain" description="HD" evidence="1">
    <location>
        <begin position="89"/>
        <end position="201"/>
    </location>
</feature>
<reference evidence="2" key="1">
    <citation type="journal article" date="2021" name="Proc. Natl. Acad. Sci. U.S.A.">
        <title>A Catalog of Tens of Thousands of Viruses from Human Metagenomes Reveals Hidden Associations with Chronic Diseases.</title>
        <authorList>
            <person name="Tisza M.J."/>
            <person name="Buck C.B."/>
        </authorList>
    </citation>
    <scope>NUCLEOTIDE SEQUENCE</scope>
    <source>
        <strain evidence="2">CtaNW81</strain>
    </source>
</reference>
<dbReference type="EMBL" id="BK014826">
    <property type="protein sequence ID" value="DAD77446.1"/>
    <property type="molecule type" value="Genomic_DNA"/>
</dbReference>
<evidence type="ECO:0000259" key="1">
    <source>
        <dbReference type="Pfam" id="PF01966"/>
    </source>
</evidence>
<dbReference type="SUPFAM" id="SSF109604">
    <property type="entry name" value="HD-domain/PDEase-like"/>
    <property type="match status" value="1"/>
</dbReference>
<dbReference type="Pfam" id="PF01966">
    <property type="entry name" value="HD"/>
    <property type="match status" value="1"/>
</dbReference>
<accession>A0A8S5M5E4</accession>
<dbReference type="InterPro" id="IPR006674">
    <property type="entry name" value="HD_domain"/>
</dbReference>
<dbReference type="InterPro" id="IPR003607">
    <property type="entry name" value="HD/PDEase_dom"/>
</dbReference>
<protein>
    <submittedName>
        <fullName evidence="2">HD domain</fullName>
    </submittedName>
</protein>
<evidence type="ECO:0000313" key="2">
    <source>
        <dbReference type="EMBL" id="DAD77446.1"/>
    </source>
</evidence>
<organism evidence="2">
    <name type="scientific">Podoviridae sp. ctaNW81</name>
    <dbReference type="NCBI Taxonomy" id="2826562"/>
    <lineage>
        <taxon>Viruses</taxon>
        <taxon>Duplodnaviria</taxon>
        <taxon>Heunggongvirae</taxon>
        <taxon>Uroviricota</taxon>
        <taxon>Caudoviricetes</taxon>
    </lineage>
</organism>
<proteinExistence type="predicted"/>
<dbReference type="CDD" id="cd00077">
    <property type="entry name" value="HDc"/>
    <property type="match status" value="1"/>
</dbReference>
<name>A0A8S5M5E4_9CAUD</name>